<name>A0A9P6T5D9_9BASI</name>
<dbReference type="InterPro" id="IPR013953">
    <property type="entry name" value="FACT_SPT16_M"/>
</dbReference>
<feature type="region of interest" description="Disordered" evidence="2">
    <location>
        <begin position="105"/>
        <end position="190"/>
    </location>
</feature>
<protein>
    <recommendedName>
        <fullName evidence="1">FACT complex subunit</fullName>
    </recommendedName>
</protein>
<dbReference type="PANTHER" id="PTHR13980:SF15">
    <property type="entry name" value="FACT COMPLEX SUBUNIT SPT16"/>
    <property type="match status" value="1"/>
</dbReference>
<dbReference type="GO" id="GO:0006368">
    <property type="term" value="P:transcription elongation by RNA polymerase II"/>
    <property type="evidence" value="ECO:0007669"/>
    <property type="project" value="TreeGrafter"/>
</dbReference>
<reference evidence="4" key="1">
    <citation type="submission" date="2013-11" db="EMBL/GenBank/DDBJ databases">
        <title>Genome sequence of the fusiform rust pathogen reveals effectors for host alternation and coevolution with pine.</title>
        <authorList>
            <consortium name="DOE Joint Genome Institute"/>
            <person name="Smith K."/>
            <person name="Pendleton A."/>
            <person name="Kubisiak T."/>
            <person name="Anderson C."/>
            <person name="Salamov A."/>
            <person name="Aerts A."/>
            <person name="Riley R."/>
            <person name="Clum A."/>
            <person name="Lindquist E."/>
            <person name="Ence D."/>
            <person name="Campbell M."/>
            <person name="Kronenberg Z."/>
            <person name="Feau N."/>
            <person name="Dhillon B."/>
            <person name="Hamelin R."/>
            <person name="Burleigh J."/>
            <person name="Smith J."/>
            <person name="Yandell M."/>
            <person name="Nelson C."/>
            <person name="Grigoriev I."/>
            <person name="Davis J."/>
        </authorList>
    </citation>
    <scope>NUCLEOTIDE SEQUENCE</scope>
    <source>
        <strain evidence="4">G11</strain>
    </source>
</reference>
<keyword evidence="1" id="KW-0804">Transcription</keyword>
<evidence type="ECO:0000256" key="2">
    <source>
        <dbReference type="SAM" id="MobiDB-lite"/>
    </source>
</evidence>
<dbReference type="SMART" id="SM01286">
    <property type="entry name" value="SPT16"/>
    <property type="match status" value="1"/>
</dbReference>
<dbReference type="InterPro" id="IPR036005">
    <property type="entry name" value="Creatinase/aminopeptidase-like"/>
</dbReference>
<dbReference type="GO" id="GO:0035101">
    <property type="term" value="C:FACT complex"/>
    <property type="evidence" value="ECO:0007669"/>
    <property type="project" value="UniProtKB-UniRule"/>
</dbReference>
<dbReference type="PANTHER" id="PTHR13980">
    <property type="entry name" value="CDC68 RELATED"/>
    <property type="match status" value="1"/>
</dbReference>
<keyword evidence="1" id="KW-0805">Transcription regulation</keyword>
<sequence>MVSKVASERPDLEASLPKSFGFGIGIEFRDSFLSLSPKCSRVLKSNMIFSLAVSFANIEDPFDSSKTYSLQLIDTISVGKSSSSILADGLKELKEVAFFFNDKPKNSSKSKASGSRATGKNKDVSPTKKNGSPRKSGAAIVTTSRKGRLRNDGKEIDNEATAKRKIHQKELSERRQEEGLAKFAEDDGTGRGSVVKQWKRFESFQRERDLPNSVSNLRITVEINKRSFILPINGFAVPFHINTLKSVVKQEEGEYTVLRFMFIAPGQITGKKEDTPFEDPNATFIRGLTYRSTDQEHMNDVHKQVTELKKAVLKREKDQAEKAEVVDQDQLIEFRSKRPVKMLDISVRPSFDGKRQAGDVEIHQNGLRYQSSLKSDHRIGTSYSSSRFNGFVGSK</sequence>
<organism evidence="4 5">
    <name type="scientific">Cronartium quercuum f. sp. fusiforme G11</name>
    <dbReference type="NCBI Taxonomy" id="708437"/>
    <lineage>
        <taxon>Eukaryota</taxon>
        <taxon>Fungi</taxon>
        <taxon>Dikarya</taxon>
        <taxon>Basidiomycota</taxon>
        <taxon>Pucciniomycotina</taxon>
        <taxon>Pucciniomycetes</taxon>
        <taxon>Pucciniales</taxon>
        <taxon>Coleosporiaceae</taxon>
        <taxon>Cronartium</taxon>
    </lineage>
</organism>
<evidence type="ECO:0000313" key="5">
    <source>
        <dbReference type="Proteomes" id="UP000886653"/>
    </source>
</evidence>
<keyword evidence="1" id="KW-0227">DNA damage</keyword>
<dbReference type="OrthoDB" id="10251642at2759"/>
<feature type="compositionally biased region" description="Basic and acidic residues" evidence="2">
    <location>
        <begin position="149"/>
        <end position="189"/>
    </location>
</feature>
<evidence type="ECO:0000313" key="4">
    <source>
        <dbReference type="EMBL" id="KAG0139194.1"/>
    </source>
</evidence>
<keyword evidence="5" id="KW-1185">Reference proteome</keyword>
<gene>
    <name evidence="4" type="ORF">CROQUDRAFT_513460</name>
</gene>
<keyword evidence="1" id="KW-0234">DNA repair</keyword>
<dbReference type="FunFam" id="2.30.29.210:FF:000001">
    <property type="entry name" value="FACT complex subunit spt16"/>
    <property type="match status" value="1"/>
</dbReference>
<keyword evidence="1" id="KW-0539">Nucleus</keyword>
<evidence type="ECO:0000256" key="1">
    <source>
        <dbReference type="RuleBase" id="RU367052"/>
    </source>
</evidence>
<dbReference type="AlphaFoldDB" id="A0A9P6T5D9"/>
<comment type="caution">
    <text evidence="4">The sequence shown here is derived from an EMBL/GenBank/DDBJ whole genome shotgun (WGS) entry which is preliminary data.</text>
</comment>
<comment type="subunit">
    <text evidence="1">Component of the FACT complex.</text>
</comment>
<dbReference type="GO" id="GO:0006281">
    <property type="term" value="P:DNA repair"/>
    <property type="evidence" value="ECO:0007669"/>
    <property type="project" value="UniProtKB-UniRule"/>
</dbReference>
<dbReference type="Gene3D" id="2.30.29.150">
    <property type="match status" value="1"/>
</dbReference>
<dbReference type="InterPro" id="IPR056595">
    <property type="entry name" value="Fact-SPT16_PH"/>
</dbReference>
<dbReference type="Gene3D" id="2.30.29.210">
    <property type="entry name" value="FACT complex subunit Spt16p/Cdc68p"/>
    <property type="match status" value="1"/>
</dbReference>
<comment type="similarity">
    <text evidence="1">Belongs to the peptidase M24 family. SPT16 subfamily.</text>
</comment>
<dbReference type="Proteomes" id="UP000886653">
    <property type="component" value="Unassembled WGS sequence"/>
</dbReference>
<keyword evidence="1" id="KW-0158">Chromosome</keyword>
<accession>A0A9P6T5D9</accession>
<dbReference type="EMBL" id="MU167725">
    <property type="protein sequence ID" value="KAG0139194.1"/>
    <property type="molecule type" value="Genomic_DNA"/>
</dbReference>
<evidence type="ECO:0000259" key="3">
    <source>
        <dbReference type="SMART" id="SM01286"/>
    </source>
</evidence>
<feature type="domain" description="FACT complex subunit SPT16 middle" evidence="3">
    <location>
        <begin position="219"/>
        <end position="369"/>
    </location>
</feature>
<proteinExistence type="inferred from homology"/>
<dbReference type="GO" id="GO:0006260">
    <property type="term" value="P:DNA replication"/>
    <property type="evidence" value="ECO:0007669"/>
    <property type="project" value="UniProtKB-KW"/>
</dbReference>
<dbReference type="Gene3D" id="3.90.230.10">
    <property type="entry name" value="Creatinase/methionine aminopeptidase superfamily"/>
    <property type="match status" value="1"/>
</dbReference>
<comment type="subcellular location">
    <subcellularLocation>
        <location evidence="1">Nucleus</location>
    </subcellularLocation>
    <subcellularLocation>
        <location evidence="1">Chromosome</location>
    </subcellularLocation>
</comment>
<comment type="function">
    <text evidence="1">Component of the FACT complex, a general chromatin factor that acts to reorganize nucleosomes. The FACT complex is involved in multiple processes that require DNA as a template such as mRNA elongation, DNA replication and DNA repair. During transcription elongation the FACT complex acts as a histone chaperone that both destabilizes and restores nucleosomal structure. It facilitates the passage of RNA polymerase II and transcription by promoting the dissociation of one histone H2A-H2B dimer from the nucleosome, then subsequently promotes the reestablishment of the nucleosome following the passage of RNA polymerase II.</text>
</comment>
<dbReference type="Pfam" id="PF08644">
    <property type="entry name" value="SPT16"/>
    <property type="match status" value="1"/>
</dbReference>
<dbReference type="InterPro" id="IPR040258">
    <property type="entry name" value="Spt16"/>
</dbReference>
<dbReference type="Pfam" id="PF24824">
    <property type="entry name" value="PH_SPT16"/>
    <property type="match status" value="1"/>
</dbReference>
<dbReference type="GO" id="GO:0031491">
    <property type="term" value="F:nucleosome binding"/>
    <property type="evidence" value="ECO:0007669"/>
    <property type="project" value="TreeGrafter"/>
</dbReference>
<keyword evidence="1" id="KW-0235">DNA replication</keyword>
<feature type="compositionally biased region" description="Polar residues" evidence="2">
    <location>
        <begin position="107"/>
        <end position="118"/>
    </location>
</feature>